<organism evidence="4 5">
    <name type="scientific">Arthrobacter halodurans</name>
    <dbReference type="NCBI Taxonomy" id="516699"/>
    <lineage>
        <taxon>Bacteria</taxon>
        <taxon>Bacillati</taxon>
        <taxon>Actinomycetota</taxon>
        <taxon>Actinomycetes</taxon>
        <taxon>Micrococcales</taxon>
        <taxon>Micrococcaceae</taxon>
        <taxon>Arthrobacter</taxon>
    </lineage>
</organism>
<evidence type="ECO:0000256" key="1">
    <source>
        <dbReference type="SAM" id="MobiDB-lite"/>
    </source>
</evidence>
<feature type="transmembrane region" description="Helical" evidence="2">
    <location>
        <begin position="47"/>
        <end position="64"/>
    </location>
</feature>
<dbReference type="SUPFAM" id="SSF54001">
    <property type="entry name" value="Cysteine proteinases"/>
    <property type="match status" value="2"/>
</dbReference>
<sequence length="799" mass="83682">MRIRRAAAAEHAGRPAARHAVDAAALLTGLALGVLGLHGAFGGDPRYVAAGLGGAALGLGTAYAHVRLGLGFLTTAGVAAGAYLVFGTPLATPAEATAGVVPSLESLRTLVAGIVLSWKDVLTVAPPVGTRGGMLVVPFLAALVTGLAAGLLAWRLRSAFAAVLPVAVMFVVGIGFGTREAPMPVFRGVLLTVALVTWLAWRRHVDRSAGAAVAPVGGGEAGRRAARDGRLRRIGLGALVLSIAGGATVVAAPVLTASDDRQVLRDAVVPPVDLYDYPSPLMRFRSYVKDQADDPLFTVTGLPEGERIRLAALDSYDGMVFNVDPRSGGNFSPVGDTGSINADAAADRRRESGRLGITVQGYSGVWLPGGGGLAGVDFAGDRAGSMARSLFHNAEAETALSTVPLREGDSYTADVVFPVRIAEKELAGFGFSDARLPELANVPQSVAGKGAEYAGAGETPLARARNMETVLKTGGFFSNGKENEVPSLSGHGAARIAALLDAEDMIGDDEQYAAAMALMAREQGMPARVVMGFYPEKYDPAGTVRITGSDAHAWVEIAFENVGWVAFDPTPEKDKEPTPPQQEPQSIPQPQVLQPPPPPQDAAKLPPETAPEPQDADEQGESFWDRWGPLIVALATAAVPLLALALPLLVVAWLKLRRRAARFGAPVPADRVGGGWSEVLSLATDLGARPDGRGTRRENARALGEDFPGSSGTVLQLARRADGAVFGAREPTEAQVADYWNLVDEQLAGMRSSVGFWKRQRARFSPRSLFHDAAAGRGARRATRSADRIRTVDAPKKGD</sequence>
<feature type="transmembrane region" description="Helical" evidence="2">
    <location>
        <begin position="234"/>
        <end position="255"/>
    </location>
</feature>
<protein>
    <submittedName>
        <fullName evidence="4">TransglutaminaseTgpA domain-containing protein</fullName>
    </submittedName>
</protein>
<dbReference type="PANTHER" id="PTHR42736:SF1">
    <property type="entry name" value="PROTEIN-GLUTAMINE GAMMA-GLUTAMYLTRANSFERASE"/>
    <property type="match status" value="1"/>
</dbReference>
<evidence type="ECO:0000313" key="4">
    <source>
        <dbReference type="EMBL" id="MFB0835281.1"/>
    </source>
</evidence>
<dbReference type="Proteomes" id="UP001575652">
    <property type="component" value="Unassembled WGS sequence"/>
</dbReference>
<feature type="transmembrane region" description="Helical" evidence="2">
    <location>
        <begin position="71"/>
        <end position="91"/>
    </location>
</feature>
<name>A0ABV4UPX7_9MICC</name>
<dbReference type="InterPro" id="IPR002931">
    <property type="entry name" value="Transglutaminase-like"/>
</dbReference>
<dbReference type="InterPro" id="IPR038765">
    <property type="entry name" value="Papain-like_cys_pep_sf"/>
</dbReference>
<dbReference type="PANTHER" id="PTHR42736">
    <property type="entry name" value="PROTEIN-GLUTAMINE GAMMA-GLUTAMYLTRANSFERASE"/>
    <property type="match status" value="1"/>
</dbReference>
<accession>A0ABV4UPX7</accession>
<feature type="compositionally biased region" description="Basic and acidic residues" evidence="1">
    <location>
        <begin position="784"/>
        <end position="799"/>
    </location>
</feature>
<keyword evidence="2" id="KW-0472">Membrane</keyword>
<feature type="region of interest" description="Disordered" evidence="1">
    <location>
        <begin position="775"/>
        <end position="799"/>
    </location>
</feature>
<dbReference type="EMBL" id="JBHDLJ010000009">
    <property type="protein sequence ID" value="MFB0835281.1"/>
    <property type="molecule type" value="Genomic_DNA"/>
</dbReference>
<feature type="transmembrane region" description="Helical" evidence="2">
    <location>
        <begin position="184"/>
        <end position="201"/>
    </location>
</feature>
<feature type="compositionally biased region" description="Low complexity" evidence="1">
    <location>
        <begin position="583"/>
        <end position="592"/>
    </location>
</feature>
<feature type="transmembrane region" description="Helical" evidence="2">
    <location>
        <begin position="132"/>
        <end position="152"/>
    </location>
</feature>
<dbReference type="InterPro" id="IPR021878">
    <property type="entry name" value="TgpA_N"/>
</dbReference>
<feature type="transmembrane region" description="Helical" evidence="2">
    <location>
        <begin position="159"/>
        <end position="178"/>
    </location>
</feature>
<keyword evidence="2" id="KW-0812">Transmembrane</keyword>
<keyword evidence="5" id="KW-1185">Reference proteome</keyword>
<evidence type="ECO:0000313" key="5">
    <source>
        <dbReference type="Proteomes" id="UP001575652"/>
    </source>
</evidence>
<dbReference type="RefSeq" id="WP_373972456.1">
    <property type="nucleotide sequence ID" value="NZ_JBHDLJ010000009.1"/>
</dbReference>
<dbReference type="Pfam" id="PF11992">
    <property type="entry name" value="TgpA_N"/>
    <property type="match status" value="1"/>
</dbReference>
<keyword evidence="2" id="KW-1133">Transmembrane helix</keyword>
<dbReference type="Gene3D" id="3.10.620.30">
    <property type="match status" value="1"/>
</dbReference>
<reference evidence="4 5" key="1">
    <citation type="submission" date="2024-09" db="EMBL/GenBank/DDBJ databases">
        <authorList>
            <person name="Salinas-Garcia M.A."/>
            <person name="Prieme A."/>
        </authorList>
    </citation>
    <scope>NUCLEOTIDE SEQUENCE [LARGE SCALE GENOMIC DNA]</scope>
    <source>
        <strain evidence="4 5">DSM 21081</strain>
    </source>
</reference>
<gene>
    <name evidence="4" type="ORF">ACETWP_11845</name>
</gene>
<evidence type="ECO:0000259" key="3">
    <source>
        <dbReference type="SMART" id="SM00460"/>
    </source>
</evidence>
<feature type="domain" description="Transglutaminase-like" evidence="3">
    <location>
        <begin position="507"/>
        <end position="571"/>
    </location>
</feature>
<evidence type="ECO:0000256" key="2">
    <source>
        <dbReference type="SAM" id="Phobius"/>
    </source>
</evidence>
<proteinExistence type="predicted"/>
<feature type="transmembrane region" description="Helical" evidence="2">
    <location>
        <begin position="20"/>
        <end position="41"/>
    </location>
</feature>
<dbReference type="SMART" id="SM00460">
    <property type="entry name" value="TGc"/>
    <property type="match status" value="1"/>
</dbReference>
<feature type="transmembrane region" description="Helical" evidence="2">
    <location>
        <begin position="627"/>
        <end position="654"/>
    </location>
</feature>
<dbReference type="Pfam" id="PF01841">
    <property type="entry name" value="Transglut_core"/>
    <property type="match status" value="1"/>
</dbReference>
<dbReference type="InterPro" id="IPR052901">
    <property type="entry name" value="Bact_TGase-like"/>
</dbReference>
<feature type="region of interest" description="Disordered" evidence="1">
    <location>
        <begin position="567"/>
        <end position="620"/>
    </location>
</feature>
<comment type="caution">
    <text evidence="4">The sequence shown here is derived from an EMBL/GenBank/DDBJ whole genome shotgun (WGS) entry which is preliminary data.</text>
</comment>